<dbReference type="PATRIC" id="fig|1212765.3.peg.289"/>
<evidence type="ECO:0000313" key="1">
    <source>
        <dbReference type="EMBL" id="AFO51838.1"/>
    </source>
</evidence>
<proteinExistence type="predicted"/>
<dbReference type="KEGG" id="mhl:MHLP_01290"/>
<accession>I7BJ27</accession>
<dbReference type="STRING" id="1212765.MHLP_01290"/>
<sequence length="151" mass="16555">MFVKALLILAGLGAAGGTGIYFYPETLSYAGIKVTDRGQKVTYTIKTEADQTNKQLTCDGRFGKYTAIKLTADREDYQLKAILSCDYAPSKQDLKENPLKATFATKDLVCKAEEESDSKTIKCVYDNKKVSLSESKGHSNSIVITFSEASK</sequence>
<dbReference type="HOGENOM" id="CLU_139119_1_0_14"/>
<gene>
    <name evidence="1" type="ordered locus">MHLP_01290</name>
</gene>
<evidence type="ECO:0000313" key="2">
    <source>
        <dbReference type="Proteomes" id="UP000006502"/>
    </source>
</evidence>
<name>I7BJ27_MYCHA</name>
<keyword evidence="2" id="KW-1185">Reference proteome</keyword>
<organism evidence="1 2">
    <name type="scientific">Mycoplasma haematolamae (strain Purdue)</name>
    <dbReference type="NCBI Taxonomy" id="1212765"/>
    <lineage>
        <taxon>Bacteria</taxon>
        <taxon>Bacillati</taxon>
        <taxon>Mycoplasmatota</taxon>
        <taxon>Mollicutes</taxon>
        <taxon>Mycoplasmataceae</taxon>
        <taxon>Mycoplasma</taxon>
    </lineage>
</organism>
<protein>
    <submittedName>
        <fullName evidence="1">Uncharacterized protein</fullName>
    </submittedName>
</protein>
<reference evidence="2" key="2">
    <citation type="submission" date="2012-07" db="EMBL/GenBank/DDBJ databases">
        <title>Complete genome sequence of 'Candidatus Mycoplasma haemolamae'.</title>
        <authorList>
            <person name="Guimaraes A.M.S."/>
            <person name="Toth B."/>
            <person name="Santos A.P."/>
            <person name="Nascimento N.C."/>
            <person name="Sojka J.E."/>
            <person name="Messick J.B."/>
        </authorList>
    </citation>
    <scope>NUCLEOTIDE SEQUENCE [LARGE SCALE GENOMIC DNA]</scope>
    <source>
        <strain evidence="2">Purdue</strain>
    </source>
</reference>
<dbReference type="EMBL" id="CP003731">
    <property type="protein sequence ID" value="AFO51838.1"/>
    <property type="molecule type" value="Genomic_DNA"/>
</dbReference>
<dbReference type="AlphaFoldDB" id="I7BJ27"/>
<reference evidence="1 2" key="1">
    <citation type="journal article" date="2012" name="J. Bacteriol.">
        <title>Genome Sequence of "Candidatus Mycoplasma haemolamae" Strain Purdue, a Red Blood Cell Pathogen of Alpacas (Vicugna pacos) and Llamas (Lama glama).</title>
        <authorList>
            <person name="Guimaraes A.M."/>
            <person name="Toth B."/>
            <person name="Santos A.P."/>
            <person name="do Nascimento N.C."/>
            <person name="Kritchevsky J.E."/>
            <person name="Messick J.B."/>
        </authorList>
    </citation>
    <scope>NUCLEOTIDE SEQUENCE [LARGE SCALE GENOMIC DNA]</scope>
    <source>
        <strain evidence="1 2">Purdue</strain>
    </source>
</reference>
<dbReference type="Proteomes" id="UP000006502">
    <property type="component" value="Chromosome"/>
</dbReference>